<dbReference type="EMBL" id="LAZR01050054">
    <property type="protein sequence ID" value="KKK88220.1"/>
    <property type="molecule type" value="Genomic_DNA"/>
</dbReference>
<comment type="caution">
    <text evidence="1">The sequence shown here is derived from an EMBL/GenBank/DDBJ whole genome shotgun (WGS) entry which is preliminary data.</text>
</comment>
<accession>A0A0F8ZQD7</accession>
<gene>
    <name evidence="1" type="ORF">LCGC14_2745360</name>
</gene>
<reference evidence="1" key="1">
    <citation type="journal article" date="2015" name="Nature">
        <title>Complex archaea that bridge the gap between prokaryotes and eukaryotes.</title>
        <authorList>
            <person name="Spang A."/>
            <person name="Saw J.H."/>
            <person name="Jorgensen S.L."/>
            <person name="Zaremba-Niedzwiedzka K."/>
            <person name="Martijn J."/>
            <person name="Lind A.E."/>
            <person name="van Eijk R."/>
            <person name="Schleper C."/>
            <person name="Guy L."/>
            <person name="Ettema T.J."/>
        </authorList>
    </citation>
    <scope>NUCLEOTIDE SEQUENCE</scope>
</reference>
<evidence type="ECO:0000313" key="1">
    <source>
        <dbReference type="EMBL" id="KKK88220.1"/>
    </source>
</evidence>
<sequence>MKLAFISNPSFLELCSLGDIEMCLAPLVWEGGGSESGYGRYYKQAAAAGRFVILD</sequence>
<protein>
    <submittedName>
        <fullName evidence="1">Uncharacterized protein</fullName>
    </submittedName>
</protein>
<dbReference type="AlphaFoldDB" id="A0A0F8ZQD7"/>
<proteinExistence type="predicted"/>
<name>A0A0F8ZQD7_9ZZZZ</name>
<organism evidence="1">
    <name type="scientific">marine sediment metagenome</name>
    <dbReference type="NCBI Taxonomy" id="412755"/>
    <lineage>
        <taxon>unclassified sequences</taxon>
        <taxon>metagenomes</taxon>
        <taxon>ecological metagenomes</taxon>
    </lineage>
</organism>
<feature type="non-terminal residue" evidence="1">
    <location>
        <position position="55"/>
    </location>
</feature>